<dbReference type="Gene3D" id="2.70.98.70">
    <property type="match status" value="1"/>
</dbReference>
<dbReference type="CAZy" id="PL17">
    <property type="family name" value="Polysaccharide Lyase Family 17"/>
</dbReference>
<dbReference type="EMBL" id="CP000473">
    <property type="protein sequence ID" value="ABJ88075.1"/>
    <property type="molecule type" value="Genomic_DNA"/>
</dbReference>
<protein>
    <submittedName>
        <fullName evidence="7">Heparinase II/III family protein</fullName>
    </submittedName>
</protein>
<dbReference type="InParanoid" id="Q01QJ5"/>
<evidence type="ECO:0000256" key="4">
    <source>
        <dbReference type="ARBA" id="ARBA00023239"/>
    </source>
</evidence>
<dbReference type="SUPFAM" id="SSF48230">
    <property type="entry name" value="Chondroitin AC/alginate lyase"/>
    <property type="match status" value="1"/>
</dbReference>
<gene>
    <name evidence="7" type="ordered locus">Acid_7164</name>
</gene>
<dbReference type="PANTHER" id="PTHR39210">
    <property type="entry name" value="HEPARIN-SULFATE LYASE"/>
    <property type="match status" value="1"/>
</dbReference>
<dbReference type="GO" id="GO:0042597">
    <property type="term" value="C:periplasmic space"/>
    <property type="evidence" value="ECO:0007669"/>
    <property type="project" value="UniProtKB-SubCell"/>
</dbReference>
<dbReference type="InterPro" id="IPR008929">
    <property type="entry name" value="Chondroitin_lyas"/>
</dbReference>
<dbReference type="HOGENOM" id="CLU_024980_0_0_0"/>
<keyword evidence="3" id="KW-0574">Periplasm</keyword>
<evidence type="ECO:0000256" key="2">
    <source>
        <dbReference type="ARBA" id="ARBA00022729"/>
    </source>
</evidence>
<evidence type="ECO:0000313" key="7">
    <source>
        <dbReference type="EMBL" id="ABJ88075.1"/>
    </source>
</evidence>
<evidence type="ECO:0000256" key="3">
    <source>
        <dbReference type="ARBA" id="ARBA00022764"/>
    </source>
</evidence>
<dbReference type="eggNOG" id="COG5434">
    <property type="taxonomic scope" value="Bacteria"/>
</dbReference>
<feature type="domain" description="Alginate lyase" evidence="5">
    <location>
        <begin position="93"/>
        <end position="317"/>
    </location>
</feature>
<dbReference type="InterPro" id="IPR012480">
    <property type="entry name" value="Hepar_II_III_C"/>
</dbReference>
<evidence type="ECO:0000256" key="1">
    <source>
        <dbReference type="ARBA" id="ARBA00004418"/>
    </source>
</evidence>
<dbReference type="InterPro" id="IPR008397">
    <property type="entry name" value="Alginate_lyase_dom"/>
</dbReference>
<dbReference type="OrthoDB" id="7335480at2"/>
<feature type="domain" description="Heparinase II/III-like C-terminal" evidence="6">
    <location>
        <begin position="390"/>
        <end position="586"/>
    </location>
</feature>
<dbReference type="Pfam" id="PF05426">
    <property type="entry name" value="Alginate_lyase"/>
    <property type="match status" value="1"/>
</dbReference>
<dbReference type="GO" id="GO:0016829">
    <property type="term" value="F:lyase activity"/>
    <property type="evidence" value="ECO:0007669"/>
    <property type="project" value="UniProtKB-KW"/>
</dbReference>
<evidence type="ECO:0000259" key="5">
    <source>
        <dbReference type="Pfam" id="PF05426"/>
    </source>
</evidence>
<dbReference type="KEGG" id="sus:Acid_7164"/>
<keyword evidence="2" id="KW-0732">Signal</keyword>
<dbReference type="Pfam" id="PF07940">
    <property type="entry name" value="Hepar_II_III_C"/>
    <property type="match status" value="1"/>
</dbReference>
<comment type="subcellular location">
    <subcellularLocation>
        <location evidence="1">Periplasm</location>
    </subcellularLocation>
</comment>
<evidence type="ECO:0000259" key="6">
    <source>
        <dbReference type="Pfam" id="PF07940"/>
    </source>
</evidence>
<reference evidence="7" key="1">
    <citation type="submission" date="2006-10" db="EMBL/GenBank/DDBJ databases">
        <title>Complete sequence of Solibacter usitatus Ellin6076.</title>
        <authorList>
            <consortium name="US DOE Joint Genome Institute"/>
            <person name="Copeland A."/>
            <person name="Lucas S."/>
            <person name="Lapidus A."/>
            <person name="Barry K."/>
            <person name="Detter J.C."/>
            <person name="Glavina del Rio T."/>
            <person name="Hammon N."/>
            <person name="Israni S."/>
            <person name="Dalin E."/>
            <person name="Tice H."/>
            <person name="Pitluck S."/>
            <person name="Thompson L.S."/>
            <person name="Brettin T."/>
            <person name="Bruce D."/>
            <person name="Han C."/>
            <person name="Tapia R."/>
            <person name="Gilna P."/>
            <person name="Schmutz J."/>
            <person name="Larimer F."/>
            <person name="Land M."/>
            <person name="Hauser L."/>
            <person name="Kyrpides N."/>
            <person name="Mikhailova N."/>
            <person name="Janssen P.H."/>
            <person name="Kuske C.R."/>
            <person name="Richardson P."/>
        </authorList>
    </citation>
    <scope>NUCLEOTIDE SEQUENCE</scope>
    <source>
        <strain evidence="7">Ellin6076</strain>
    </source>
</reference>
<dbReference type="AlphaFoldDB" id="Q01QJ5"/>
<organism evidence="7">
    <name type="scientific">Solibacter usitatus (strain Ellin6076)</name>
    <dbReference type="NCBI Taxonomy" id="234267"/>
    <lineage>
        <taxon>Bacteria</taxon>
        <taxon>Pseudomonadati</taxon>
        <taxon>Acidobacteriota</taxon>
        <taxon>Terriglobia</taxon>
        <taxon>Bryobacterales</taxon>
        <taxon>Solibacteraceae</taxon>
        <taxon>Candidatus Solibacter</taxon>
    </lineage>
</organism>
<name>Q01QJ5_SOLUE</name>
<keyword evidence="4" id="KW-0456">Lyase</keyword>
<dbReference type="STRING" id="234267.Acid_7164"/>
<dbReference type="PANTHER" id="PTHR39210:SF1">
    <property type="entry name" value="HEPARIN-SULFATE LYASE"/>
    <property type="match status" value="1"/>
</dbReference>
<sequence precursor="true">MWGMRIAVGLVMAGCCMAEPRLLLNSGDVARIKRVAASEPWAAKVVAGLIRDADEWPERHVREFGLAEWALPKEGAGWSHNYVCPDHGVRLTQRQGKNLCPIDGKDYHGWPVDYVVYMQRNDDTAKSARDLGLAWQLTGKREYAEKARRIFNAYSDLYLALPIHDNNNKLDTKTGARVMSQTLSEASWLVPLEFGYDLVRDSMPEAERARFETNVLKGAAAVIRRNQAGKSNWQSWHNAALLGAGLLTGDQELVTLAIDGAGGFRFQMRESVTADGAWFEGSWGYHFFALTPLLLTREMAERAGIALPEAAALKRMLDAPLASLFPDGTLPNFNDSGYANLASEAPRYDVGYRLFGDRRYLTVTNGATRGLDALLWGPDKLPSGAAPSLGSELMEAAGVAILRVAGSDHTVAVKFGPHGGGHGHYDKLTFISYAEGARQAADPGTQAYGAKTHGTWDKTTVAHNTISVDGKQQAEAAGKLLEWNPGAKVTEIRLAAGPVYPGVEIERTLVHTGEYTLDIAEARSVDGAAHLFDWTYHNFGSLDTTLPLKPYLGMPQANGYQHLTETRAASIDDEWMVTFAQEKSRMRVQVMGAPGTTVAAGNGLGPDLRTAVPFVMARRTAPSARFVAVYEPYREAPVVKSVVESAPGVFVVTLAGSRDEIVVTPGKFRYQRTETKK</sequence>
<proteinExistence type="predicted"/>
<dbReference type="Gene3D" id="1.50.10.100">
    <property type="entry name" value="Chondroitin AC/alginate lyase"/>
    <property type="match status" value="1"/>
</dbReference>
<accession>Q01QJ5</accession>